<dbReference type="EMBL" id="QUMO01000006">
    <property type="protein sequence ID" value="REF83228.1"/>
    <property type="molecule type" value="Genomic_DNA"/>
</dbReference>
<feature type="domain" description="Peptidase A2" evidence="2">
    <location>
        <begin position="74"/>
        <end position="110"/>
    </location>
</feature>
<dbReference type="OrthoDB" id="9553679at2"/>
<dbReference type="GO" id="GO:0006508">
    <property type="term" value="P:proteolysis"/>
    <property type="evidence" value="ECO:0007669"/>
    <property type="project" value="UniProtKB-KW"/>
</dbReference>
<evidence type="ECO:0000259" key="2">
    <source>
        <dbReference type="PROSITE" id="PS50175"/>
    </source>
</evidence>
<evidence type="ECO:0000313" key="4">
    <source>
        <dbReference type="Proteomes" id="UP000256900"/>
    </source>
</evidence>
<evidence type="ECO:0000256" key="1">
    <source>
        <dbReference type="ARBA" id="ARBA00022801"/>
    </source>
</evidence>
<organism evidence="3 4">
    <name type="scientific">Methylovirgula ligni</name>
    <dbReference type="NCBI Taxonomy" id="569860"/>
    <lineage>
        <taxon>Bacteria</taxon>
        <taxon>Pseudomonadati</taxon>
        <taxon>Pseudomonadota</taxon>
        <taxon>Alphaproteobacteria</taxon>
        <taxon>Hyphomicrobiales</taxon>
        <taxon>Beijerinckiaceae</taxon>
        <taxon>Methylovirgula</taxon>
    </lineage>
</organism>
<dbReference type="Proteomes" id="UP000256900">
    <property type="component" value="Unassembled WGS sequence"/>
</dbReference>
<dbReference type="Gene3D" id="2.40.70.10">
    <property type="entry name" value="Acid Proteases"/>
    <property type="match status" value="1"/>
</dbReference>
<name>A0A3D9YMM9_9HYPH</name>
<accession>A0A3D9YMM9</accession>
<dbReference type="PROSITE" id="PS50175">
    <property type="entry name" value="ASP_PROT_RETROV"/>
    <property type="match status" value="1"/>
</dbReference>
<dbReference type="SUPFAM" id="SSF50630">
    <property type="entry name" value="Acid proteases"/>
    <property type="match status" value="1"/>
</dbReference>
<dbReference type="GO" id="GO:0004190">
    <property type="term" value="F:aspartic-type endopeptidase activity"/>
    <property type="evidence" value="ECO:0007669"/>
    <property type="project" value="InterPro"/>
</dbReference>
<dbReference type="Pfam" id="PF13650">
    <property type="entry name" value="Asp_protease_2"/>
    <property type="match status" value="1"/>
</dbReference>
<keyword evidence="1" id="KW-0378">Hydrolase</keyword>
<keyword evidence="3" id="KW-0645">Protease</keyword>
<gene>
    <name evidence="3" type="ORF">DES32_3144</name>
</gene>
<proteinExistence type="predicted"/>
<protein>
    <submittedName>
        <fullName evidence="3">Aspartyl protease</fullName>
    </submittedName>
</protein>
<keyword evidence="4" id="KW-1185">Reference proteome</keyword>
<evidence type="ECO:0000313" key="3">
    <source>
        <dbReference type="EMBL" id="REF83228.1"/>
    </source>
</evidence>
<dbReference type="InterPro" id="IPR001995">
    <property type="entry name" value="Peptidase_A2_cat"/>
</dbReference>
<dbReference type="RefSeq" id="WP_115837738.1">
    <property type="nucleotide sequence ID" value="NZ_CP025086.1"/>
</dbReference>
<dbReference type="AlphaFoldDB" id="A0A3D9YMM9"/>
<reference evidence="3 4" key="1">
    <citation type="submission" date="2018-08" db="EMBL/GenBank/DDBJ databases">
        <title>Genomic Encyclopedia of Type Strains, Phase IV (KMG-IV): sequencing the most valuable type-strain genomes for metagenomic binning, comparative biology and taxonomic classification.</title>
        <authorList>
            <person name="Goeker M."/>
        </authorList>
    </citation>
    <scope>NUCLEOTIDE SEQUENCE [LARGE SCALE GENOMIC DNA]</scope>
    <source>
        <strain evidence="3 4">BW863</strain>
    </source>
</reference>
<dbReference type="InterPro" id="IPR021109">
    <property type="entry name" value="Peptidase_aspartic_dom_sf"/>
</dbReference>
<sequence length="173" mass="18161">MPIAECGFPGFVPSIAGGRTIFQSGAQVLQMKGPTIMVEVGFEPGLFQPDPSQVAEAARVLAAAPDTHPTFKLVEALVDTGAGDSCIDEDLAQELNLPLIDQAKCSGVGGEHTLNVYLGHIRIPTLGQLRYGRFTGAKLKAGGQPHQTLIGRAQLSTMILIYDGRTGAAHLAV</sequence>
<comment type="caution">
    <text evidence="3">The sequence shown here is derived from an EMBL/GenBank/DDBJ whole genome shotgun (WGS) entry which is preliminary data.</text>
</comment>